<dbReference type="GO" id="GO:0005737">
    <property type="term" value="C:cytoplasm"/>
    <property type="evidence" value="ECO:0007669"/>
    <property type="project" value="UniProtKB-SubCell"/>
</dbReference>
<reference evidence="8 9" key="2">
    <citation type="journal article" date="2018" name="Hortic Res">
        <title>Improved Brassica rapa reference genome by single-molecule sequencing and chromosome conformation capture technologies.</title>
        <authorList>
            <person name="Zhang L."/>
            <person name="Cai X."/>
            <person name="Wu J."/>
            <person name="Liu M."/>
            <person name="Grob S."/>
            <person name="Cheng F."/>
            <person name="Liang J."/>
            <person name="Cai C."/>
            <person name="Liu Z."/>
            <person name="Liu B."/>
            <person name="Wang F."/>
            <person name="Li S."/>
            <person name="Liu F."/>
            <person name="Li X."/>
            <person name="Cheng L."/>
            <person name="Yang W."/>
            <person name="Li M.H."/>
            <person name="Grossniklaus U."/>
            <person name="Zheng H."/>
            <person name="Wang X."/>
        </authorList>
    </citation>
    <scope>NUCLEOTIDE SEQUENCE [LARGE SCALE GENOMIC DNA]</scope>
    <source>
        <strain evidence="8 9">cv. Chiifu-401-42</strain>
    </source>
</reference>
<dbReference type="GO" id="GO:0009736">
    <property type="term" value="P:cytokinin-activated signaling pathway"/>
    <property type="evidence" value="ECO:0007669"/>
    <property type="project" value="UniProtKB-KW"/>
</dbReference>
<sequence>MESPSIHGGAEEKSSCESGWTMYIEDTFHGSHHSEEYNDDNGDNFRVKEVDDDGDDDSSKNGSDDSMTSDASSWPSTQLPRNTKNHAEAKNSNAKKVNHQTKNRASEKSSNQEEESEFKARTRTNAASRVRSRDKGANGLPGAGADKTSLSPVVKRVVQQTQKAVLLMVWSRKGTARTDPPTDPLLMPETLEEEPALEDCHSAKKTCIRLKSDLRSK</sequence>
<organism evidence="8 9">
    <name type="scientific">Brassica campestris</name>
    <name type="common">Field mustard</name>
    <dbReference type="NCBI Taxonomy" id="3711"/>
    <lineage>
        <taxon>Eukaryota</taxon>
        <taxon>Viridiplantae</taxon>
        <taxon>Streptophyta</taxon>
        <taxon>Embryophyta</taxon>
        <taxon>Tracheophyta</taxon>
        <taxon>Spermatophyta</taxon>
        <taxon>Magnoliopsida</taxon>
        <taxon>eudicotyledons</taxon>
        <taxon>Gunneridae</taxon>
        <taxon>Pentapetalae</taxon>
        <taxon>rosids</taxon>
        <taxon>malvids</taxon>
        <taxon>Brassicales</taxon>
        <taxon>Brassicaceae</taxon>
        <taxon>Brassiceae</taxon>
        <taxon>Brassica</taxon>
    </lineage>
</organism>
<dbReference type="EnsemblPlants" id="Bra004013.1">
    <property type="protein sequence ID" value="Bra004013.1-P"/>
    <property type="gene ID" value="Bra004013"/>
</dbReference>
<dbReference type="Proteomes" id="UP000011750">
    <property type="component" value="Chromosome A07"/>
</dbReference>
<evidence type="ECO:0000256" key="3">
    <source>
        <dbReference type="ARBA" id="ARBA00022712"/>
    </source>
</evidence>
<evidence type="ECO:0000256" key="7">
    <source>
        <dbReference type="SAM" id="MobiDB-lite"/>
    </source>
</evidence>
<dbReference type="PANTHER" id="PTHR33347:SF17">
    <property type="entry name" value="(RAPE) HYPOTHETICAL PROTEIN"/>
    <property type="match status" value="1"/>
</dbReference>
<dbReference type="Gramene" id="Bra004013.1">
    <property type="protein sequence ID" value="Bra004013.1-P"/>
    <property type="gene ID" value="Bra004013"/>
</dbReference>
<evidence type="ECO:0000313" key="8">
    <source>
        <dbReference type="EnsemblPlants" id="Bra004013.1-P"/>
    </source>
</evidence>
<keyword evidence="9" id="KW-1185">Reference proteome</keyword>
<evidence type="ECO:0000313" key="9">
    <source>
        <dbReference type="Proteomes" id="UP000011750"/>
    </source>
</evidence>
<reference evidence="8" key="3">
    <citation type="submission" date="2023-03" db="UniProtKB">
        <authorList>
            <consortium name="EnsemblPlants"/>
        </authorList>
    </citation>
    <scope>IDENTIFICATION</scope>
    <source>
        <strain evidence="8">cv. Chiifu-401-42</strain>
    </source>
</reference>
<dbReference type="STRING" id="51351.M4CIH9"/>
<evidence type="ECO:0000256" key="2">
    <source>
        <dbReference type="ARBA" id="ARBA00022490"/>
    </source>
</evidence>
<keyword evidence="3" id="KW-0203">Cytokinin biosynthesis</keyword>
<keyword evidence="5" id="KW-0539">Nucleus</keyword>
<dbReference type="InParanoid" id="M4CIH9"/>
<dbReference type="GO" id="GO:0009691">
    <property type="term" value="P:cytokinin biosynthetic process"/>
    <property type="evidence" value="ECO:0007669"/>
    <property type="project" value="UniProtKB-KW"/>
</dbReference>
<keyword evidence="2" id="KW-0963">Cytoplasm</keyword>
<reference evidence="8 9" key="1">
    <citation type="journal article" date="2011" name="Nat. Genet.">
        <title>The genome of the mesopolyploid crop species Brassica rapa.</title>
        <authorList>
            <consortium name="Brassica rapa Genome Sequencing Project Consortium"/>
            <person name="Wang X."/>
            <person name="Wang H."/>
            <person name="Wang J."/>
            <person name="Sun R."/>
            <person name="Wu J."/>
            <person name="Liu S."/>
            <person name="Bai Y."/>
            <person name="Mun J.H."/>
            <person name="Bancroft I."/>
            <person name="Cheng F."/>
            <person name="Huang S."/>
            <person name="Li X."/>
            <person name="Hua W."/>
            <person name="Wang J."/>
            <person name="Wang X."/>
            <person name="Freeling M."/>
            <person name="Pires J.C."/>
            <person name="Paterson A.H."/>
            <person name="Chalhoub B."/>
            <person name="Wang B."/>
            <person name="Hayward A."/>
            <person name="Sharpe A.G."/>
            <person name="Park B.S."/>
            <person name="Weisshaar B."/>
            <person name="Liu B."/>
            <person name="Li B."/>
            <person name="Liu B."/>
            <person name="Tong C."/>
            <person name="Song C."/>
            <person name="Duran C."/>
            <person name="Peng C."/>
            <person name="Geng C."/>
            <person name="Koh C."/>
            <person name="Lin C."/>
            <person name="Edwards D."/>
            <person name="Mu D."/>
            <person name="Shen D."/>
            <person name="Soumpourou E."/>
            <person name="Li F."/>
            <person name="Fraser F."/>
            <person name="Conant G."/>
            <person name="Lassalle G."/>
            <person name="King G.J."/>
            <person name="Bonnema G."/>
            <person name="Tang H."/>
            <person name="Wang H."/>
            <person name="Belcram H."/>
            <person name="Zhou H."/>
            <person name="Hirakawa H."/>
            <person name="Abe H."/>
            <person name="Guo H."/>
            <person name="Wang H."/>
            <person name="Jin H."/>
            <person name="Parkin I.A."/>
            <person name="Batley J."/>
            <person name="Kim J.S."/>
            <person name="Just J."/>
            <person name="Li J."/>
            <person name="Xu J."/>
            <person name="Deng J."/>
            <person name="Kim J.A."/>
            <person name="Li J."/>
            <person name="Yu J."/>
            <person name="Meng J."/>
            <person name="Wang J."/>
            <person name="Min J."/>
            <person name="Poulain J."/>
            <person name="Wang J."/>
            <person name="Hatakeyama K."/>
            <person name="Wu K."/>
            <person name="Wang L."/>
            <person name="Fang L."/>
            <person name="Trick M."/>
            <person name="Links M.G."/>
            <person name="Zhao M."/>
            <person name="Jin M."/>
            <person name="Ramchiary N."/>
            <person name="Drou N."/>
            <person name="Berkman P.J."/>
            <person name="Cai Q."/>
            <person name="Huang Q."/>
            <person name="Li R."/>
            <person name="Tabata S."/>
            <person name="Cheng S."/>
            <person name="Zhang S."/>
            <person name="Zhang S."/>
            <person name="Huang S."/>
            <person name="Sato S."/>
            <person name="Sun S."/>
            <person name="Kwon S.J."/>
            <person name="Choi S.R."/>
            <person name="Lee T.H."/>
            <person name="Fan W."/>
            <person name="Zhao X."/>
            <person name="Tan X."/>
            <person name="Xu X."/>
            <person name="Wang Y."/>
            <person name="Qiu Y."/>
            <person name="Yin Y."/>
            <person name="Li Y."/>
            <person name="Du Y."/>
            <person name="Liao Y."/>
            <person name="Lim Y."/>
            <person name="Narusaka Y."/>
            <person name="Wang Y."/>
            <person name="Wang Z."/>
            <person name="Li Z."/>
            <person name="Wang Z."/>
            <person name="Xiong Z."/>
            <person name="Zhang Z."/>
        </authorList>
    </citation>
    <scope>NUCLEOTIDE SEQUENCE [LARGE SCALE GENOMIC DNA]</scope>
    <source>
        <strain evidence="8 9">cv. Chiifu-401-42</strain>
    </source>
</reference>
<evidence type="ECO:0000256" key="1">
    <source>
        <dbReference type="ARBA" id="ARBA00004496"/>
    </source>
</evidence>
<dbReference type="InterPro" id="IPR044670">
    <property type="entry name" value="SOFL"/>
</dbReference>
<dbReference type="PANTHER" id="PTHR33347">
    <property type="entry name" value="OSJNBA0091C07.3 PROTEIN"/>
    <property type="match status" value="1"/>
</dbReference>
<dbReference type="AlphaFoldDB" id="M4CIH9"/>
<protein>
    <submittedName>
        <fullName evidence="8">Uncharacterized protein</fullName>
    </submittedName>
</protein>
<evidence type="ECO:0000256" key="6">
    <source>
        <dbReference type="ARBA" id="ARBA00024199"/>
    </source>
</evidence>
<feature type="region of interest" description="Disordered" evidence="7">
    <location>
        <begin position="31"/>
        <end position="151"/>
    </location>
</feature>
<evidence type="ECO:0000256" key="5">
    <source>
        <dbReference type="ARBA" id="ARBA00023242"/>
    </source>
</evidence>
<accession>M4CIH9</accession>
<evidence type="ECO:0000256" key="4">
    <source>
        <dbReference type="ARBA" id="ARBA00022864"/>
    </source>
</evidence>
<comment type="similarity">
    <text evidence="6">Belongs to the SOFL plant protein family.</text>
</comment>
<feature type="compositionally biased region" description="Polar residues" evidence="7">
    <location>
        <begin position="68"/>
        <end position="82"/>
    </location>
</feature>
<proteinExistence type="inferred from homology"/>
<comment type="subcellular location">
    <subcellularLocation>
        <location evidence="1">Cytoplasm</location>
    </subcellularLocation>
</comment>
<name>M4CIH9_BRACM</name>
<dbReference type="HOGENOM" id="CLU_1273826_0_0_1"/>
<keyword evidence="4" id="KW-0932">Cytokinin signaling pathway</keyword>